<protein>
    <submittedName>
        <fullName evidence="7">Integrase</fullName>
    </submittedName>
</protein>
<dbReference type="Pfam" id="PF00589">
    <property type="entry name" value="Phage_integrase"/>
    <property type="match status" value="1"/>
</dbReference>
<dbReference type="Proteomes" id="UP000539175">
    <property type="component" value="Unassembled WGS sequence"/>
</dbReference>
<evidence type="ECO:0000313" key="8">
    <source>
        <dbReference type="Proteomes" id="UP000539175"/>
    </source>
</evidence>
<name>A0A7X0B3B7_9PROT</name>
<feature type="region of interest" description="Disordered" evidence="5">
    <location>
        <begin position="355"/>
        <end position="386"/>
    </location>
</feature>
<evidence type="ECO:0000256" key="1">
    <source>
        <dbReference type="ARBA" id="ARBA00008857"/>
    </source>
</evidence>
<feature type="domain" description="Tyr recombinase" evidence="6">
    <location>
        <begin position="185"/>
        <end position="357"/>
    </location>
</feature>
<keyword evidence="8" id="KW-1185">Reference proteome</keyword>
<dbReference type="InterPro" id="IPR010998">
    <property type="entry name" value="Integrase_recombinase_N"/>
</dbReference>
<organism evidence="7 8">
    <name type="scientific">Nitrospirillum iridis</name>
    <dbReference type="NCBI Taxonomy" id="765888"/>
    <lineage>
        <taxon>Bacteria</taxon>
        <taxon>Pseudomonadati</taxon>
        <taxon>Pseudomonadota</taxon>
        <taxon>Alphaproteobacteria</taxon>
        <taxon>Rhodospirillales</taxon>
        <taxon>Azospirillaceae</taxon>
        <taxon>Nitrospirillum</taxon>
    </lineage>
</organism>
<dbReference type="InterPro" id="IPR050808">
    <property type="entry name" value="Phage_Integrase"/>
</dbReference>
<dbReference type="InterPro" id="IPR002104">
    <property type="entry name" value="Integrase_catalytic"/>
</dbReference>
<dbReference type="RefSeq" id="WP_184807484.1">
    <property type="nucleotide sequence ID" value="NZ_JACIIZ010000022.1"/>
</dbReference>
<gene>
    <name evidence="7" type="ORF">FHS74_005554</name>
</gene>
<keyword evidence="3" id="KW-0238">DNA-binding</keyword>
<sequence length="386" mass="42729">MAQFRLRDGTGTIKLRYLVEDMDRHGNVRLYVRRKGHPKVRLAETPGTPAFLEEYRAALAAGTVGDRSAQATRQPRGKKGGPPQGTLGWLCQQYFACDEFQSLHPSTRGVRRNILNALCKRAGDLPVASMQAEHIRQARNEKATTPHAANNLVKTLRQMFAVAVDKGWVVHNPAKDIAKLKTTGDGHHSWAPEEIQRFEAHHPVGTRARLAMALLLYTGQRRSDVVRMGPQHVRDGWLTITQAKNATRHPVTVSIPILPALQQVLDASETGHLAYLITKDGKPYSVAGFGNTFRDWCNEAGLSHCSAHGLRKATAARLAELGASEHEIMSITGHKTLQEVARYTRAARQKVLAKRAMDRLSEEHESNKSVPPSGRITRSGTKPRSK</sequence>
<accession>A0A7X0B3B7</accession>
<feature type="compositionally biased region" description="Basic and acidic residues" evidence="5">
    <location>
        <begin position="355"/>
        <end position="367"/>
    </location>
</feature>
<keyword evidence="4" id="KW-0233">DNA recombination</keyword>
<comment type="similarity">
    <text evidence="1">Belongs to the 'phage' integrase family.</text>
</comment>
<evidence type="ECO:0000313" key="7">
    <source>
        <dbReference type="EMBL" id="MBB6254960.1"/>
    </source>
</evidence>
<dbReference type="PANTHER" id="PTHR30629:SF2">
    <property type="entry name" value="PROPHAGE INTEGRASE INTS-RELATED"/>
    <property type="match status" value="1"/>
</dbReference>
<dbReference type="GO" id="GO:0006310">
    <property type="term" value="P:DNA recombination"/>
    <property type="evidence" value="ECO:0007669"/>
    <property type="project" value="UniProtKB-KW"/>
</dbReference>
<keyword evidence="2" id="KW-0229">DNA integration</keyword>
<dbReference type="GO" id="GO:0015074">
    <property type="term" value="P:DNA integration"/>
    <property type="evidence" value="ECO:0007669"/>
    <property type="project" value="UniProtKB-KW"/>
</dbReference>
<dbReference type="AlphaFoldDB" id="A0A7X0B3B7"/>
<reference evidence="7 8" key="1">
    <citation type="submission" date="2020-08" db="EMBL/GenBank/DDBJ databases">
        <title>Genomic Encyclopedia of Type Strains, Phase IV (KMG-IV): sequencing the most valuable type-strain genomes for metagenomic binning, comparative biology and taxonomic classification.</title>
        <authorList>
            <person name="Goeker M."/>
        </authorList>
    </citation>
    <scope>NUCLEOTIDE SEQUENCE [LARGE SCALE GENOMIC DNA]</scope>
    <source>
        <strain evidence="7 8">DSM 22198</strain>
    </source>
</reference>
<evidence type="ECO:0000256" key="4">
    <source>
        <dbReference type="ARBA" id="ARBA00023172"/>
    </source>
</evidence>
<evidence type="ECO:0000259" key="6">
    <source>
        <dbReference type="PROSITE" id="PS51898"/>
    </source>
</evidence>
<dbReference type="GO" id="GO:0003677">
    <property type="term" value="F:DNA binding"/>
    <property type="evidence" value="ECO:0007669"/>
    <property type="project" value="UniProtKB-KW"/>
</dbReference>
<proteinExistence type="inferred from homology"/>
<dbReference type="InterPro" id="IPR011010">
    <property type="entry name" value="DNA_brk_join_enz"/>
</dbReference>
<dbReference type="Gene3D" id="1.10.443.10">
    <property type="entry name" value="Intergrase catalytic core"/>
    <property type="match status" value="1"/>
</dbReference>
<evidence type="ECO:0000256" key="5">
    <source>
        <dbReference type="SAM" id="MobiDB-lite"/>
    </source>
</evidence>
<evidence type="ECO:0000256" key="2">
    <source>
        <dbReference type="ARBA" id="ARBA00022908"/>
    </source>
</evidence>
<dbReference type="InterPro" id="IPR013762">
    <property type="entry name" value="Integrase-like_cat_sf"/>
</dbReference>
<dbReference type="PANTHER" id="PTHR30629">
    <property type="entry name" value="PROPHAGE INTEGRASE"/>
    <property type="match status" value="1"/>
</dbReference>
<evidence type="ECO:0000256" key="3">
    <source>
        <dbReference type="ARBA" id="ARBA00023125"/>
    </source>
</evidence>
<comment type="caution">
    <text evidence="7">The sequence shown here is derived from an EMBL/GenBank/DDBJ whole genome shotgun (WGS) entry which is preliminary data.</text>
</comment>
<dbReference type="PROSITE" id="PS51898">
    <property type="entry name" value="TYR_RECOMBINASE"/>
    <property type="match status" value="1"/>
</dbReference>
<dbReference type="EMBL" id="JACIIZ010000022">
    <property type="protein sequence ID" value="MBB6254960.1"/>
    <property type="molecule type" value="Genomic_DNA"/>
</dbReference>
<dbReference type="SUPFAM" id="SSF56349">
    <property type="entry name" value="DNA breaking-rejoining enzymes"/>
    <property type="match status" value="1"/>
</dbReference>
<dbReference type="Gene3D" id="1.10.150.130">
    <property type="match status" value="1"/>
</dbReference>